<keyword evidence="3" id="KW-1185">Reference proteome</keyword>
<gene>
    <name evidence="2" type="ORF">H6G68_15790</name>
</gene>
<accession>A0ABR8J5Q7</accession>
<evidence type="ECO:0000313" key="3">
    <source>
        <dbReference type="Proteomes" id="UP000660381"/>
    </source>
</evidence>
<name>A0ABR8J5Q7_9NOST</name>
<evidence type="ECO:0000313" key="2">
    <source>
        <dbReference type="EMBL" id="MBD2693194.1"/>
    </source>
</evidence>
<keyword evidence="1" id="KW-0812">Transmembrane</keyword>
<keyword evidence="1" id="KW-0472">Membrane</keyword>
<proteinExistence type="predicted"/>
<protein>
    <submittedName>
        <fullName evidence="2">Prepilin-type N-terminal cleavage/methylation domain-containing protein</fullName>
    </submittedName>
</protein>
<dbReference type="Proteomes" id="UP000660381">
    <property type="component" value="Unassembled WGS sequence"/>
</dbReference>
<reference evidence="2 3" key="1">
    <citation type="journal article" date="2020" name="ISME J.">
        <title>Comparative genomics reveals insights into cyanobacterial evolution and habitat adaptation.</title>
        <authorList>
            <person name="Chen M.Y."/>
            <person name="Teng W.K."/>
            <person name="Zhao L."/>
            <person name="Hu C.X."/>
            <person name="Zhou Y.K."/>
            <person name="Han B.P."/>
            <person name="Song L.R."/>
            <person name="Shu W.S."/>
        </authorList>
    </citation>
    <scope>NUCLEOTIDE SEQUENCE [LARGE SCALE GENOMIC DNA]</scope>
    <source>
        <strain evidence="2 3">FACHB-362</strain>
    </source>
</reference>
<evidence type="ECO:0000256" key="1">
    <source>
        <dbReference type="SAM" id="Phobius"/>
    </source>
</evidence>
<dbReference type="NCBIfam" id="NF038304">
    <property type="entry name" value="EPS_HpsC"/>
    <property type="match status" value="1"/>
</dbReference>
<organism evidence="2 3">
    <name type="scientific">Anabaena catenula FACHB-362</name>
    <dbReference type="NCBI Taxonomy" id="2692877"/>
    <lineage>
        <taxon>Bacteria</taxon>
        <taxon>Bacillati</taxon>
        <taxon>Cyanobacteriota</taxon>
        <taxon>Cyanophyceae</taxon>
        <taxon>Nostocales</taxon>
        <taxon>Nostocaceae</taxon>
        <taxon>Anabaena</taxon>
    </lineage>
</organism>
<comment type="caution">
    <text evidence="2">The sequence shown here is derived from an EMBL/GenBank/DDBJ whole genome shotgun (WGS) entry which is preliminary data.</text>
</comment>
<dbReference type="InterPro" id="IPR012902">
    <property type="entry name" value="N_methyl_site"/>
</dbReference>
<keyword evidence="1" id="KW-1133">Transmembrane helix</keyword>
<feature type="transmembrane region" description="Helical" evidence="1">
    <location>
        <begin position="30"/>
        <end position="52"/>
    </location>
</feature>
<sequence length="359" mass="39841">MFKTITFLLRGFIKSPRVNNQVDGFTLIELLIALTMAFLILTPLLGLVVNIANTDQKEQAKATSEQEIQTAMDFITRDLQQAVYIYDDRGVEKTNNTTFPLESGIKDSLPVVPNGLPVLVFWKREIVPNAVPNDGASKDDAFRYSLVAYYLINNSNNIDPTWSKTARIARWEIKDGVRSINSAGGTSGCNYKYDTTTKFISLEYCPDPGFKPFDLDSTTGSITQKMKLWKGDTTKYTTTPQVLIDYIDQTIPNPNPTGNIPNLTRKCLTDANIPIANTSKQPKVIPSNTTSPSSFYACVSNYIDPINTGQVTTTAQVFIRANALARVQGSNTTYTDKNQATYFPSVNTIVQARGFLYTN</sequence>
<dbReference type="EMBL" id="JACJTQ010000023">
    <property type="protein sequence ID" value="MBD2693194.1"/>
    <property type="molecule type" value="Genomic_DNA"/>
</dbReference>
<dbReference type="NCBIfam" id="TIGR02532">
    <property type="entry name" value="IV_pilin_GFxxxE"/>
    <property type="match status" value="1"/>
</dbReference>
<dbReference type="RefSeq" id="WP_190907492.1">
    <property type="nucleotide sequence ID" value="NZ_JACJTQ010000023.1"/>
</dbReference>